<dbReference type="InterPro" id="IPR019428">
    <property type="entry name" value="7TM_GPCR_serpentine_rcpt_Str"/>
</dbReference>
<name>G0MIZ4_CAEBE</name>
<protein>
    <recommendedName>
        <fullName evidence="4">Seven TM Receptor</fullName>
    </recommendedName>
</protein>
<dbReference type="eggNOG" id="ENOG502T0B9">
    <property type="taxonomic scope" value="Eukaryota"/>
</dbReference>
<dbReference type="EMBL" id="GL379796">
    <property type="protein sequence ID" value="EGT31254.1"/>
    <property type="molecule type" value="Genomic_DNA"/>
</dbReference>
<dbReference type="PANTHER" id="PTHR22943">
    <property type="entry name" value="7-TRANSMEMBRANE DOMAIN RECEPTOR C.ELEGANS"/>
    <property type="match status" value="1"/>
</dbReference>
<keyword evidence="1" id="KW-1133">Transmembrane helix</keyword>
<dbReference type="GO" id="GO:0038022">
    <property type="term" value="F:G protein-coupled olfactory receptor activity"/>
    <property type="evidence" value="ECO:0007669"/>
    <property type="project" value="TreeGrafter"/>
</dbReference>
<dbReference type="AlphaFoldDB" id="G0MIZ4"/>
<dbReference type="InParanoid" id="G0MIZ4"/>
<keyword evidence="1" id="KW-0812">Transmembrane</keyword>
<evidence type="ECO:0000256" key="1">
    <source>
        <dbReference type="SAM" id="Phobius"/>
    </source>
</evidence>
<dbReference type="SUPFAM" id="SSF81321">
    <property type="entry name" value="Family A G protein-coupled receptor-like"/>
    <property type="match status" value="1"/>
</dbReference>
<dbReference type="HOGENOM" id="CLU_036335_5_1_1"/>
<keyword evidence="3" id="KW-1185">Reference proteome</keyword>
<dbReference type="Proteomes" id="UP000008068">
    <property type="component" value="Unassembled WGS sequence"/>
</dbReference>
<evidence type="ECO:0000313" key="3">
    <source>
        <dbReference type="Proteomes" id="UP000008068"/>
    </source>
</evidence>
<reference evidence="3" key="1">
    <citation type="submission" date="2011-07" db="EMBL/GenBank/DDBJ databases">
        <authorList>
            <consortium name="Caenorhabditis brenneri Sequencing and Analysis Consortium"/>
            <person name="Wilson R.K."/>
        </authorList>
    </citation>
    <scope>NUCLEOTIDE SEQUENCE [LARGE SCALE GENOMIC DNA]</scope>
    <source>
        <strain evidence="3">PB2801</strain>
    </source>
</reference>
<dbReference type="PANTHER" id="PTHR22943:SF81">
    <property type="entry name" value="SEVEN TM RECEPTOR"/>
    <property type="match status" value="1"/>
</dbReference>
<dbReference type="GO" id="GO:0005886">
    <property type="term" value="C:plasma membrane"/>
    <property type="evidence" value="ECO:0007669"/>
    <property type="project" value="TreeGrafter"/>
</dbReference>
<keyword evidence="1" id="KW-0472">Membrane</keyword>
<dbReference type="GO" id="GO:0042048">
    <property type="term" value="P:olfactory behavior"/>
    <property type="evidence" value="ECO:0007669"/>
    <property type="project" value="TreeGrafter"/>
</dbReference>
<evidence type="ECO:0000313" key="2">
    <source>
        <dbReference type="EMBL" id="EGT31254.1"/>
    </source>
</evidence>
<feature type="transmembrane region" description="Helical" evidence="1">
    <location>
        <begin position="49"/>
        <end position="75"/>
    </location>
</feature>
<dbReference type="Gene3D" id="1.20.1070.10">
    <property type="entry name" value="Rhodopsin 7-helix transmembrane proteins"/>
    <property type="match status" value="1"/>
</dbReference>
<feature type="transmembrane region" description="Helical" evidence="1">
    <location>
        <begin position="130"/>
        <end position="153"/>
    </location>
</feature>
<evidence type="ECO:0008006" key="4">
    <source>
        <dbReference type="Google" id="ProtNLM"/>
    </source>
</evidence>
<sequence length="184" mass="20981">MANTTEKQLFLKTELEDFYEENSEMVSFIAPMYWSIGENQEKIWKFGEVLSSVGCVMIILICFSTIVFCAVNIYLQLKHTSAQLSTKTFDLHQQLFVTLVFQTLLPFIMMYSPVGLLITLPFFEISVGRAANYVGASLAVYPSLEPLIALFCIKDFRKTVFCCIKEEPAHPSNISMFTRTQVHC</sequence>
<gene>
    <name evidence="2" type="ORF">CAEBREN_06955</name>
</gene>
<accession>G0MIZ4</accession>
<dbReference type="Pfam" id="PF10326">
    <property type="entry name" value="7TM_GPCR_Str"/>
    <property type="match status" value="1"/>
</dbReference>
<organism evidence="3">
    <name type="scientific">Caenorhabditis brenneri</name>
    <name type="common">Nematode worm</name>
    <dbReference type="NCBI Taxonomy" id="135651"/>
    <lineage>
        <taxon>Eukaryota</taxon>
        <taxon>Metazoa</taxon>
        <taxon>Ecdysozoa</taxon>
        <taxon>Nematoda</taxon>
        <taxon>Chromadorea</taxon>
        <taxon>Rhabditida</taxon>
        <taxon>Rhabditina</taxon>
        <taxon>Rhabditomorpha</taxon>
        <taxon>Rhabditoidea</taxon>
        <taxon>Rhabditidae</taxon>
        <taxon>Peloderinae</taxon>
        <taxon>Caenorhabditis</taxon>
    </lineage>
</organism>
<proteinExistence type="predicted"/>
<dbReference type="OrthoDB" id="5869258at2759"/>
<feature type="transmembrane region" description="Helical" evidence="1">
    <location>
        <begin position="95"/>
        <end position="118"/>
    </location>
</feature>